<comment type="caution">
    <text evidence="3">The sequence shown here is derived from an EMBL/GenBank/DDBJ whole genome shotgun (WGS) entry which is preliminary data.</text>
</comment>
<dbReference type="AlphaFoldDB" id="A0A090QPU2"/>
<evidence type="ECO:0000259" key="2">
    <source>
        <dbReference type="Pfam" id="PF20594"/>
    </source>
</evidence>
<protein>
    <recommendedName>
        <fullName evidence="2">DUF6794 domain-containing protein</fullName>
    </recommendedName>
</protein>
<feature type="signal peptide" evidence="1">
    <location>
        <begin position="1"/>
        <end position="19"/>
    </location>
</feature>
<dbReference type="Pfam" id="PF20594">
    <property type="entry name" value="DUF6794"/>
    <property type="match status" value="1"/>
</dbReference>
<dbReference type="EMBL" id="BBML01000006">
    <property type="protein sequence ID" value="GAK97476.1"/>
    <property type="molecule type" value="Genomic_DNA"/>
</dbReference>
<proteinExistence type="predicted"/>
<evidence type="ECO:0000256" key="1">
    <source>
        <dbReference type="SAM" id="SignalP"/>
    </source>
</evidence>
<feature type="chain" id="PRO_5001861965" description="DUF6794 domain-containing protein" evidence="1">
    <location>
        <begin position="20"/>
        <end position="235"/>
    </location>
</feature>
<reference evidence="3" key="1">
    <citation type="journal article" date="2014" name="Genome Announc.">
        <title>Draft Genome Sequences of Marine Flavobacterium Nonlabens Strains NR17, NR24, NR27, NR32, NR33, and Ara13.</title>
        <authorList>
            <person name="Nakanishi M."/>
            <person name="Meirelles P."/>
            <person name="Suzuki R."/>
            <person name="Takatani N."/>
            <person name="Mino S."/>
            <person name="Suda W."/>
            <person name="Oshima K."/>
            <person name="Hattori M."/>
            <person name="Ohkuma M."/>
            <person name="Hosokawa M."/>
            <person name="Miyashita K."/>
            <person name="Thompson F.L."/>
            <person name="Niwa A."/>
            <person name="Sawabe T."/>
            <person name="Sawabe T."/>
        </authorList>
    </citation>
    <scope>NUCLEOTIDE SEQUENCE [LARGE SCALE GENOMIC DNA]</scope>
    <source>
        <strain evidence="3">JCM 19294</strain>
    </source>
</reference>
<sequence>MKKLFLLFLSVFIISCSSSKLPFGIRKTIYQLDNELNDTTKYDFKIAPEQVATFKYDWSFGLHTPNGHNIKGQKRLLKLYFKLNGVSSPYHMSEIIRTTYHRHLNNQPLKFREQTKYFKKYEKLLKKNMDTAFAWDERNKPIEKYREEEKKYFKLYANGRLVIGTTSAWKRYSKSSSASTDVEYIGRVINLKERSLYVEIIQVEKPKDGFKLNQKVGDTIQESPYSVVLIPSERK</sequence>
<keyword evidence="1" id="KW-0732">Signal</keyword>
<evidence type="ECO:0000313" key="3">
    <source>
        <dbReference type="EMBL" id="GAK97476.1"/>
    </source>
</evidence>
<name>A0A090QPU2_9FLAO</name>
<keyword evidence="4" id="KW-1185">Reference proteome</keyword>
<accession>A0A090QPU2</accession>
<evidence type="ECO:0000313" key="4">
    <source>
        <dbReference type="Proteomes" id="UP000029221"/>
    </source>
</evidence>
<gene>
    <name evidence="3" type="ORF">JCM19294_12</name>
</gene>
<dbReference type="RefSeq" id="WP_042279133.1">
    <property type="nucleotide sequence ID" value="NZ_BBML01000006.1"/>
</dbReference>
<dbReference type="Proteomes" id="UP000029221">
    <property type="component" value="Unassembled WGS sequence"/>
</dbReference>
<feature type="domain" description="DUF6794" evidence="2">
    <location>
        <begin position="22"/>
        <end position="104"/>
    </location>
</feature>
<dbReference type="InterPro" id="IPR046744">
    <property type="entry name" value="DUF6794"/>
</dbReference>
<dbReference type="PROSITE" id="PS51257">
    <property type="entry name" value="PROKAR_LIPOPROTEIN"/>
    <property type="match status" value="1"/>
</dbReference>
<organism evidence="3 4">
    <name type="scientific">Nonlabens tegetincola</name>
    <dbReference type="NCBI Taxonomy" id="323273"/>
    <lineage>
        <taxon>Bacteria</taxon>
        <taxon>Pseudomonadati</taxon>
        <taxon>Bacteroidota</taxon>
        <taxon>Flavobacteriia</taxon>
        <taxon>Flavobacteriales</taxon>
        <taxon>Flavobacteriaceae</taxon>
        <taxon>Nonlabens</taxon>
    </lineage>
</organism>